<sequence length="854" mass="100648">MSASASQNEGFIEVKIDEEPEVKGNEKKSEDKDDETNTDEEDEMPSKYFAISPEGDFAVEFILKEDFEFELQMYTIEKLDNNEGLPSTSDSVMKDDLKLENDIDLEDDKKTSYRELSSIPTSFKFTDKQLNLIKNEHENIFSAVSDKSTSLPEYRLLAISFINIKDMKYYRESTNGIHPIETLNHGFTFVFMIKNEDYSINYIKELQIEYGGIVKLFSKNDNIIDGHLLIILAISGIYKYHVNMNKFLNINYVQKLKYPKRIYNAIIYNTDVLFSIGYEYDKACYNAYDSLCGYIKYCINKHYFLVDTINGEIGYIELYDLKTNQLVNIFQRQILFKSIIIDIPTLSYAISNNNKLLAYVSLSIKGIEIYSIECGLKIAELVDILDIEGLEKEMFINFFHNDEMLFIYLSKEEWTVWNIFSSLQDSVQLEDPGFILELPLVNFDGHQKIERSNSFMVVDKDDKLAIYDDLIVNKYLKHLKQKSKQDWKQLSSEYFSRDDLENKIRDLHDDESELDEYYRILDPYGYSQYSFYLDEKKEKLLLIEEQTLQVWHNQVKITSIKYCIGKFELKLKFSIQKTDDVEGSHQIEMEDKIEVEKDEIKMGDEIKKGENKTKAEIKIESEIRMEDYYIMNVAKYSCYSLEILSNLKKFEQFFDKDRKLKFNNIIQQTRKIILRFIRLHPSAWRLLDIRFDLMSVLIRAKEYELVNDILSFGELVHILLDYYSNNAVDNLGLMNTVADIIPELFESFYTYSITQLVPQDSKLDLREIDYDKIVDIRMVPLPDFATNKRILTDSRDIIERKLKNFIKFLIFPSQYSSLKEEDHSPFVKLIINCDYNIREIIYENPSMGAVMNWM</sequence>
<evidence type="ECO:0000313" key="1">
    <source>
        <dbReference type="EMBL" id="CAG8664102.1"/>
    </source>
</evidence>
<comment type="caution">
    <text evidence="1">The sequence shown here is derived from an EMBL/GenBank/DDBJ whole genome shotgun (WGS) entry which is preliminary data.</text>
</comment>
<protein>
    <submittedName>
        <fullName evidence="1">27815_t:CDS:1</fullName>
    </submittedName>
</protein>
<organism evidence="1 2">
    <name type="scientific">Racocetra persica</name>
    <dbReference type="NCBI Taxonomy" id="160502"/>
    <lineage>
        <taxon>Eukaryota</taxon>
        <taxon>Fungi</taxon>
        <taxon>Fungi incertae sedis</taxon>
        <taxon>Mucoromycota</taxon>
        <taxon>Glomeromycotina</taxon>
        <taxon>Glomeromycetes</taxon>
        <taxon>Diversisporales</taxon>
        <taxon>Gigasporaceae</taxon>
        <taxon>Racocetra</taxon>
    </lineage>
</organism>
<keyword evidence="2" id="KW-1185">Reference proteome</keyword>
<proteinExistence type="predicted"/>
<reference evidence="1" key="1">
    <citation type="submission" date="2021-06" db="EMBL/GenBank/DDBJ databases">
        <authorList>
            <person name="Kallberg Y."/>
            <person name="Tangrot J."/>
            <person name="Rosling A."/>
        </authorList>
    </citation>
    <scope>NUCLEOTIDE SEQUENCE</scope>
    <source>
        <strain evidence="1">MA461A</strain>
    </source>
</reference>
<dbReference type="Proteomes" id="UP000789920">
    <property type="component" value="Unassembled WGS sequence"/>
</dbReference>
<accession>A0ACA9NL03</accession>
<dbReference type="EMBL" id="CAJVQC010015138">
    <property type="protein sequence ID" value="CAG8664102.1"/>
    <property type="molecule type" value="Genomic_DNA"/>
</dbReference>
<feature type="non-terminal residue" evidence="1">
    <location>
        <position position="854"/>
    </location>
</feature>
<gene>
    <name evidence="1" type="ORF">RPERSI_LOCUS8396</name>
</gene>
<name>A0ACA9NL03_9GLOM</name>
<evidence type="ECO:0000313" key="2">
    <source>
        <dbReference type="Proteomes" id="UP000789920"/>
    </source>
</evidence>